<feature type="transmembrane region" description="Helical" evidence="14">
    <location>
        <begin position="126"/>
        <end position="146"/>
    </location>
</feature>
<evidence type="ECO:0000313" key="16">
    <source>
        <dbReference type="Proteomes" id="UP000053989"/>
    </source>
</evidence>
<evidence type="ECO:0000256" key="2">
    <source>
        <dbReference type="ARBA" id="ARBA00004567"/>
    </source>
</evidence>
<evidence type="ECO:0000256" key="11">
    <source>
        <dbReference type="ARBA" id="ARBA00023136"/>
    </source>
</evidence>
<keyword evidence="6" id="KW-0509">mRNA transport</keyword>
<evidence type="ECO:0000256" key="12">
    <source>
        <dbReference type="ARBA" id="ARBA00023242"/>
    </source>
</evidence>
<dbReference type="InParanoid" id="A0A0C3E9D7"/>
<evidence type="ECO:0000256" key="10">
    <source>
        <dbReference type="ARBA" id="ARBA00023132"/>
    </source>
</evidence>
<dbReference type="AlphaFoldDB" id="A0A0C3E9D7"/>
<dbReference type="OrthoDB" id="67850at2759"/>
<keyword evidence="16" id="KW-1185">Reference proteome</keyword>
<reference evidence="15 16" key="1">
    <citation type="submission" date="2014-04" db="EMBL/GenBank/DDBJ databases">
        <authorList>
            <consortium name="DOE Joint Genome Institute"/>
            <person name="Kuo A."/>
            <person name="Kohler A."/>
            <person name="Nagy L.G."/>
            <person name="Floudas D."/>
            <person name="Copeland A."/>
            <person name="Barry K.W."/>
            <person name="Cichocki N."/>
            <person name="Veneault-Fourrey C."/>
            <person name="LaButti K."/>
            <person name="Lindquist E.A."/>
            <person name="Lipzen A."/>
            <person name="Lundell T."/>
            <person name="Morin E."/>
            <person name="Murat C."/>
            <person name="Sun H."/>
            <person name="Tunlid A."/>
            <person name="Henrissat B."/>
            <person name="Grigoriev I.V."/>
            <person name="Hibbett D.S."/>
            <person name="Martin F."/>
            <person name="Nordberg H.P."/>
            <person name="Cantor M.N."/>
            <person name="Hua S.X."/>
        </authorList>
    </citation>
    <scope>NUCLEOTIDE SEQUENCE [LARGE SCALE GENOMIC DNA]</scope>
    <source>
        <strain evidence="15 16">Foug A</strain>
    </source>
</reference>
<feature type="region of interest" description="Disordered" evidence="13">
    <location>
        <begin position="1"/>
        <end position="24"/>
    </location>
</feature>
<keyword evidence="8 14" id="KW-1133">Transmembrane helix</keyword>
<keyword evidence="9" id="KW-0811">Translocation</keyword>
<dbReference type="GO" id="GO:0015031">
    <property type="term" value="P:protein transport"/>
    <property type="evidence" value="ECO:0007669"/>
    <property type="project" value="UniProtKB-KW"/>
</dbReference>
<comment type="subcellular location">
    <subcellularLocation>
        <location evidence="1">Nucleus membrane</location>
        <topology evidence="1">Multi-pass membrane protein</topology>
    </subcellularLocation>
    <subcellularLocation>
        <location evidence="2">Nucleus</location>
        <location evidence="2">Nuclear pore complex</location>
    </subcellularLocation>
</comment>
<dbReference type="GO" id="GO:0030674">
    <property type="term" value="F:protein-macromolecule adaptor activity"/>
    <property type="evidence" value="ECO:0007669"/>
    <property type="project" value="TreeGrafter"/>
</dbReference>
<accession>A0A0C3E9D7</accession>
<organism evidence="15 16">
    <name type="scientific">Scleroderma citrinum Foug A</name>
    <dbReference type="NCBI Taxonomy" id="1036808"/>
    <lineage>
        <taxon>Eukaryota</taxon>
        <taxon>Fungi</taxon>
        <taxon>Dikarya</taxon>
        <taxon>Basidiomycota</taxon>
        <taxon>Agaricomycotina</taxon>
        <taxon>Agaricomycetes</taxon>
        <taxon>Agaricomycetidae</taxon>
        <taxon>Boletales</taxon>
        <taxon>Sclerodermatineae</taxon>
        <taxon>Sclerodermataceae</taxon>
        <taxon>Scleroderma</taxon>
    </lineage>
</organism>
<dbReference type="HOGENOM" id="CLU_026454_0_0_1"/>
<dbReference type="GO" id="GO:0051028">
    <property type="term" value="P:mRNA transport"/>
    <property type="evidence" value="ECO:0007669"/>
    <property type="project" value="UniProtKB-KW"/>
</dbReference>
<evidence type="ECO:0000256" key="13">
    <source>
        <dbReference type="SAM" id="MobiDB-lite"/>
    </source>
</evidence>
<dbReference type="GO" id="GO:0070631">
    <property type="term" value="P:spindle pole body localization"/>
    <property type="evidence" value="ECO:0007669"/>
    <property type="project" value="TreeGrafter"/>
</dbReference>
<feature type="transmembrane region" description="Helical" evidence="14">
    <location>
        <begin position="209"/>
        <end position="231"/>
    </location>
</feature>
<evidence type="ECO:0000256" key="7">
    <source>
        <dbReference type="ARBA" id="ARBA00022927"/>
    </source>
</evidence>
<feature type="transmembrane region" description="Helical" evidence="14">
    <location>
        <begin position="42"/>
        <end position="63"/>
    </location>
</feature>
<dbReference type="InterPro" id="IPR019049">
    <property type="entry name" value="Nucleoporin_prot_Ndc1/Nup"/>
</dbReference>
<feature type="transmembrane region" description="Helical" evidence="14">
    <location>
        <begin position="75"/>
        <end position="94"/>
    </location>
</feature>
<evidence type="ECO:0008006" key="17">
    <source>
        <dbReference type="Google" id="ProtNLM"/>
    </source>
</evidence>
<feature type="compositionally biased region" description="Low complexity" evidence="13">
    <location>
        <begin position="1"/>
        <end position="13"/>
    </location>
</feature>
<sequence length="698" mass="75832">MSTSSPFSSMLSTRASSSIPPASQAYEPRLKGELAHRLKHTILAHSSAFSLAFYILFFFSGGGDAGLLSRLLSPRVWLVASLAWTVGVLPVIVLRKANLAADGTGATSPVGTMATAMSKSSTRRAVAVYTVSALLLLVLHMCDASALKESVSLNIFVRSRKHPFYLNGRLIFLIMAQTWFGLCFAARNLMLERFVFRWSRNTSPNSSSVYLNLPILLITIGLFTLLSFTAYNVIVGLTRMIVLPILLRIPIVSSVLRPLTAHFVRGPWTLILPLRHFSLEFRTFILGWTTLANWEFAEALFDFHIPQSIYVSHTTAEPNTTLVSGTTSSDLVFLHFAYAELHSVATDTSPSSSTRRTALFSDQKYNPSLWSTLARASLVRLGEDYQTLLRRGAPAAPRPPSTTTATTAAASKLPNPPATPILRQPIYKPPQQSPLARILNTFASDSELSKAADEVAEEVGSAAKDAHVPELFRSVVATAASVVPVPSSAAPASSAAGQTGPSVDPRAIVRRAIRACGDGVVQYVPPQIRVLGGELYDWATRERVHKRAEKTLAHRELDALIIESLSALVCASLTEDRYGTVQRDIPRILEALVSFLIAVEEYREEVRGVYVALAGQDASVGAGSSEGEAAGEGVQQDISPEKERTRVEVVKATEIIDTLEDALKAGISDIVRTFGDKLSAFKVPPKIAKRLQSFVDYI</sequence>
<dbReference type="Proteomes" id="UP000053989">
    <property type="component" value="Unassembled WGS sequence"/>
</dbReference>
<dbReference type="GO" id="GO:0031965">
    <property type="term" value="C:nuclear membrane"/>
    <property type="evidence" value="ECO:0007669"/>
    <property type="project" value="UniProtKB-SubCell"/>
</dbReference>
<keyword evidence="4" id="KW-0813">Transport</keyword>
<keyword evidence="12" id="KW-0539">Nucleus</keyword>
<reference evidence="16" key="2">
    <citation type="submission" date="2015-01" db="EMBL/GenBank/DDBJ databases">
        <title>Evolutionary Origins and Diversification of the Mycorrhizal Mutualists.</title>
        <authorList>
            <consortium name="DOE Joint Genome Institute"/>
            <consortium name="Mycorrhizal Genomics Consortium"/>
            <person name="Kohler A."/>
            <person name="Kuo A."/>
            <person name="Nagy L.G."/>
            <person name="Floudas D."/>
            <person name="Copeland A."/>
            <person name="Barry K.W."/>
            <person name="Cichocki N."/>
            <person name="Veneault-Fourrey C."/>
            <person name="LaButti K."/>
            <person name="Lindquist E.A."/>
            <person name="Lipzen A."/>
            <person name="Lundell T."/>
            <person name="Morin E."/>
            <person name="Murat C."/>
            <person name="Riley R."/>
            <person name="Ohm R."/>
            <person name="Sun H."/>
            <person name="Tunlid A."/>
            <person name="Henrissat B."/>
            <person name="Grigoriev I.V."/>
            <person name="Hibbett D.S."/>
            <person name="Martin F."/>
        </authorList>
    </citation>
    <scope>NUCLEOTIDE SEQUENCE [LARGE SCALE GENOMIC DNA]</scope>
    <source>
        <strain evidence="16">Foug A</strain>
    </source>
</reference>
<evidence type="ECO:0000256" key="3">
    <source>
        <dbReference type="ARBA" id="ARBA00005760"/>
    </source>
</evidence>
<gene>
    <name evidence="15" type="ORF">SCLCIDRAFT_1213080</name>
</gene>
<feature type="region of interest" description="Disordered" evidence="13">
    <location>
        <begin position="391"/>
        <end position="423"/>
    </location>
</feature>
<evidence type="ECO:0000256" key="14">
    <source>
        <dbReference type="SAM" id="Phobius"/>
    </source>
</evidence>
<dbReference type="GO" id="GO:0006999">
    <property type="term" value="P:nuclear pore organization"/>
    <property type="evidence" value="ECO:0007669"/>
    <property type="project" value="TreeGrafter"/>
</dbReference>
<dbReference type="GO" id="GO:0005816">
    <property type="term" value="C:spindle pole body"/>
    <property type="evidence" value="ECO:0007669"/>
    <property type="project" value="TreeGrafter"/>
</dbReference>
<feature type="transmembrane region" description="Helical" evidence="14">
    <location>
        <begin position="166"/>
        <end position="189"/>
    </location>
</feature>
<evidence type="ECO:0000256" key="6">
    <source>
        <dbReference type="ARBA" id="ARBA00022816"/>
    </source>
</evidence>
<evidence type="ECO:0000256" key="4">
    <source>
        <dbReference type="ARBA" id="ARBA00022448"/>
    </source>
</evidence>
<evidence type="ECO:0000256" key="9">
    <source>
        <dbReference type="ARBA" id="ARBA00023010"/>
    </source>
</evidence>
<dbReference type="PANTHER" id="PTHR13269:SF6">
    <property type="entry name" value="NUCLEOPORIN NDC1"/>
    <property type="match status" value="1"/>
</dbReference>
<comment type="similarity">
    <text evidence="3">Belongs to the NDC1 family.</text>
</comment>
<dbReference type="PANTHER" id="PTHR13269">
    <property type="entry name" value="NUCLEOPORIN NDC1"/>
    <property type="match status" value="1"/>
</dbReference>
<dbReference type="Pfam" id="PF09531">
    <property type="entry name" value="Ndc1_Nup"/>
    <property type="match status" value="1"/>
</dbReference>
<evidence type="ECO:0000313" key="15">
    <source>
        <dbReference type="EMBL" id="KIM64566.1"/>
    </source>
</evidence>
<keyword evidence="5 14" id="KW-0812">Transmembrane</keyword>
<protein>
    <recommendedName>
        <fullName evidence="17">Nucleoporin NDC1</fullName>
    </recommendedName>
</protein>
<name>A0A0C3E9D7_9AGAM</name>
<keyword evidence="7" id="KW-0653">Protein transport</keyword>
<keyword evidence="10" id="KW-0906">Nuclear pore complex</keyword>
<evidence type="ECO:0000256" key="5">
    <source>
        <dbReference type="ARBA" id="ARBA00022692"/>
    </source>
</evidence>
<dbReference type="EMBL" id="KN822027">
    <property type="protein sequence ID" value="KIM64566.1"/>
    <property type="molecule type" value="Genomic_DNA"/>
</dbReference>
<proteinExistence type="inferred from homology"/>
<evidence type="ECO:0000256" key="8">
    <source>
        <dbReference type="ARBA" id="ARBA00022989"/>
    </source>
</evidence>
<keyword evidence="11 14" id="KW-0472">Membrane</keyword>
<evidence type="ECO:0000256" key="1">
    <source>
        <dbReference type="ARBA" id="ARBA00004232"/>
    </source>
</evidence>
<dbReference type="GO" id="GO:0070762">
    <property type="term" value="C:nuclear pore transmembrane ring"/>
    <property type="evidence" value="ECO:0007669"/>
    <property type="project" value="TreeGrafter"/>
</dbReference>
<feature type="compositionally biased region" description="Low complexity" evidence="13">
    <location>
        <begin position="401"/>
        <end position="411"/>
    </location>
</feature>
<dbReference type="STRING" id="1036808.A0A0C3E9D7"/>